<comment type="caution">
    <text evidence="2">The sequence shown here is derived from an EMBL/GenBank/DDBJ whole genome shotgun (WGS) entry which is preliminary data.</text>
</comment>
<evidence type="ECO:0000313" key="3">
    <source>
        <dbReference type="Proteomes" id="UP000450676"/>
    </source>
</evidence>
<evidence type="ECO:0000256" key="1">
    <source>
        <dbReference type="SAM" id="SignalP"/>
    </source>
</evidence>
<gene>
    <name evidence="2" type="ORF">GTP77_21270</name>
</gene>
<dbReference type="EMBL" id="WWCU01000028">
    <property type="protein sequence ID" value="MYN09854.1"/>
    <property type="molecule type" value="Genomic_DNA"/>
</dbReference>
<feature type="chain" id="PRO_5031486445" evidence="1">
    <location>
        <begin position="24"/>
        <end position="603"/>
    </location>
</feature>
<name>A0A7X4HEQ9_9BURK</name>
<accession>A0A7X4HEQ9</accession>
<dbReference type="Pfam" id="PF05960">
    <property type="entry name" value="DUF885"/>
    <property type="match status" value="1"/>
</dbReference>
<keyword evidence="3" id="KW-1185">Reference proteome</keyword>
<organism evidence="2 3">
    <name type="scientific">Pseudoduganella aquatica</name>
    <dbReference type="NCBI Taxonomy" id="2660641"/>
    <lineage>
        <taxon>Bacteria</taxon>
        <taxon>Pseudomonadati</taxon>
        <taxon>Pseudomonadota</taxon>
        <taxon>Betaproteobacteria</taxon>
        <taxon>Burkholderiales</taxon>
        <taxon>Oxalobacteraceae</taxon>
        <taxon>Telluria group</taxon>
        <taxon>Pseudoduganella</taxon>
    </lineage>
</organism>
<feature type="signal peptide" evidence="1">
    <location>
        <begin position="1"/>
        <end position="23"/>
    </location>
</feature>
<dbReference type="PANTHER" id="PTHR33361">
    <property type="entry name" value="GLR0591 PROTEIN"/>
    <property type="match status" value="1"/>
</dbReference>
<reference evidence="2 3" key="1">
    <citation type="submission" date="2019-12" db="EMBL/GenBank/DDBJ databases">
        <title>Novel species isolated from a subtropical stream in China.</title>
        <authorList>
            <person name="Lu H."/>
        </authorList>
    </citation>
    <scope>NUCLEOTIDE SEQUENCE [LARGE SCALE GENOMIC DNA]</scope>
    <source>
        <strain evidence="2 3">FT127W</strain>
    </source>
</reference>
<evidence type="ECO:0000313" key="2">
    <source>
        <dbReference type="EMBL" id="MYN09854.1"/>
    </source>
</evidence>
<dbReference type="PANTHER" id="PTHR33361:SF2">
    <property type="entry name" value="DUF885 DOMAIN-CONTAINING PROTEIN"/>
    <property type="match status" value="1"/>
</dbReference>
<keyword evidence="1" id="KW-0732">Signal</keyword>
<dbReference type="AlphaFoldDB" id="A0A7X4HEQ9"/>
<sequence>MSLRFGTVLLPLAIITAGVPVQAAVAAPAAAPAIAPVAAFDKWSEGFADDYMRLNPEYTTASQYFSGAEQDQLDRLLAPVTQAARDRQAALAREGLARLDVFLAGPLSATQRASAETMRWTLSNELAGRPFQDHLFIFSQLGGPQVALPRLMTQLHPMRRAADVDSYLARLELAPARLDEAIAMARSAAARSLLPPRFILEKAQQQVAAFLKPAAGDNVLVASLAERSAKIADLTPQARSAAIARATRIVDKGIRPAYARVQAMLAELHPRTGNEAGISRLPNGAAAYDYLLARNAGTSLNAEQVHGIGLREVARIEGEMDKYLRQLGYAEGSIQQRMVKLDKSLQPASTPDPRPAMLARYAELLRDAEQRSAALFNLKPRAPIEVRREPALTETTSSAHYTPPAPDGSRPGVFWMPLPGPEYEMVVMRTLAYHEGVPGHHFQIALQQEMADLPKYRARRIFSGGSANSEGWALYVEQLAMEQGWYEGDTVGMLGGLAEQLFRARRLVVDTGLHTKGWTRQQAIDYGMPASEVDRYVANPGQACAYLLGMLRILELREQARSALGERFTLPAFHDVVLRAGSVPMDVLAKIVGQWIADTKAAA</sequence>
<proteinExistence type="predicted"/>
<dbReference type="Proteomes" id="UP000450676">
    <property type="component" value="Unassembled WGS sequence"/>
</dbReference>
<dbReference type="RefSeq" id="WP_161074153.1">
    <property type="nucleotide sequence ID" value="NZ_WWCU01000028.1"/>
</dbReference>
<protein>
    <submittedName>
        <fullName evidence="2">DUF885 family protein</fullName>
    </submittedName>
</protein>
<dbReference type="InterPro" id="IPR010281">
    <property type="entry name" value="DUF885"/>
</dbReference>